<dbReference type="AlphaFoldDB" id="W0SK04"/>
<feature type="transmembrane region" description="Helical" evidence="1">
    <location>
        <begin position="131"/>
        <end position="153"/>
    </location>
</feature>
<name>W0SK04_9PROT</name>
<evidence type="ECO:0000313" key="3">
    <source>
        <dbReference type="Proteomes" id="UP000031637"/>
    </source>
</evidence>
<feature type="transmembrane region" description="Helical" evidence="1">
    <location>
        <begin position="389"/>
        <end position="407"/>
    </location>
</feature>
<dbReference type="HOGENOM" id="CLU_658759_0_0_4"/>
<sequence>MNQGTVNRKAANWLSWGVGIGIVFPLFFQIRGGIYRDIELMRDSGGVLATLPLPVSIPVCVGALALLTTRVGQARQALVMVLAVLLASGISLWLGGDGVTAPQRKLIMAAQVMLPLAGLLLGQMMGDPGKAIARAFLVVLSLVVPLQLLATWLQGEERITHYLYVFSIYSHWQYVPVIFVCAYVYALTSLWGEYKRWLCILMIPMFAYVTRSFSFLTILPFGFVVFAFAVSRVWPYRANVKSRMAQLLLIAAVVAVGVYAVRSDGQAGSGLFMGKFAELAEGRIPGNVQERFNDWRLFGTGIVESGRTFLVGHPQPMPREIRTSPHNWYLDVAYTFGIIALLPVFALAGYTACLCWKQRKTLSAETWWLLAIVAFLVVVDSNFKVTLRQPYPGIFAFFMWGLLLANLRPSAAGKADA</sequence>
<feature type="transmembrane region" description="Helical" evidence="1">
    <location>
        <begin position="174"/>
        <end position="192"/>
    </location>
</feature>
<gene>
    <name evidence="2" type="ORF">SUTH_03386</name>
</gene>
<evidence type="ECO:0000256" key="1">
    <source>
        <dbReference type="SAM" id="Phobius"/>
    </source>
</evidence>
<feature type="transmembrane region" description="Helical" evidence="1">
    <location>
        <begin position="106"/>
        <end position="125"/>
    </location>
</feature>
<feature type="transmembrane region" description="Helical" evidence="1">
    <location>
        <begin position="212"/>
        <end position="231"/>
    </location>
</feature>
<dbReference type="KEGG" id="shd:SUTH_03386"/>
<organism evidence="2 3">
    <name type="scientific">Sulfuritalea hydrogenivorans sk43H</name>
    <dbReference type="NCBI Taxonomy" id="1223802"/>
    <lineage>
        <taxon>Bacteria</taxon>
        <taxon>Pseudomonadati</taxon>
        <taxon>Pseudomonadota</taxon>
        <taxon>Betaproteobacteria</taxon>
        <taxon>Nitrosomonadales</taxon>
        <taxon>Sterolibacteriaceae</taxon>
        <taxon>Sulfuritalea</taxon>
    </lineage>
</organism>
<feature type="transmembrane region" description="Helical" evidence="1">
    <location>
        <begin position="332"/>
        <end position="354"/>
    </location>
</feature>
<feature type="transmembrane region" description="Helical" evidence="1">
    <location>
        <begin position="46"/>
        <end position="68"/>
    </location>
</feature>
<feature type="transmembrane region" description="Helical" evidence="1">
    <location>
        <begin position="366"/>
        <end position="383"/>
    </location>
</feature>
<keyword evidence="1" id="KW-1133">Transmembrane helix</keyword>
<dbReference type="Proteomes" id="UP000031637">
    <property type="component" value="Chromosome"/>
</dbReference>
<evidence type="ECO:0008006" key="4">
    <source>
        <dbReference type="Google" id="ProtNLM"/>
    </source>
</evidence>
<dbReference type="RefSeq" id="WP_041100914.1">
    <property type="nucleotide sequence ID" value="NZ_AP012547.1"/>
</dbReference>
<dbReference type="OrthoDB" id="6798673at2"/>
<accession>W0SK04</accession>
<feature type="transmembrane region" description="Helical" evidence="1">
    <location>
        <begin position="13"/>
        <end position="34"/>
    </location>
</feature>
<feature type="transmembrane region" description="Helical" evidence="1">
    <location>
        <begin position="74"/>
        <end position="94"/>
    </location>
</feature>
<feature type="transmembrane region" description="Helical" evidence="1">
    <location>
        <begin position="243"/>
        <end position="261"/>
    </location>
</feature>
<evidence type="ECO:0000313" key="2">
    <source>
        <dbReference type="EMBL" id="BAO31156.1"/>
    </source>
</evidence>
<keyword evidence="1" id="KW-0472">Membrane</keyword>
<keyword evidence="1" id="KW-0812">Transmembrane</keyword>
<keyword evidence="3" id="KW-1185">Reference proteome</keyword>
<protein>
    <recommendedName>
        <fullName evidence="4">O-antigen polymerase</fullName>
    </recommendedName>
</protein>
<reference evidence="2 3" key="1">
    <citation type="journal article" date="2014" name="Syst. Appl. Microbiol.">
        <title>Complete genomes of freshwater sulfur oxidizers Sulfuricella denitrificans skB26 and Sulfuritalea hydrogenivorans sk43H: genetic insights into the sulfur oxidation pathway of betaproteobacteria.</title>
        <authorList>
            <person name="Watanabe T."/>
            <person name="Kojima H."/>
            <person name="Fukui M."/>
        </authorList>
    </citation>
    <scope>NUCLEOTIDE SEQUENCE [LARGE SCALE GENOMIC DNA]</scope>
    <source>
        <strain evidence="2">DSM22779</strain>
    </source>
</reference>
<dbReference type="STRING" id="1223802.SUTH_03386"/>
<proteinExistence type="predicted"/>
<dbReference type="EMBL" id="AP012547">
    <property type="protein sequence ID" value="BAO31156.1"/>
    <property type="molecule type" value="Genomic_DNA"/>
</dbReference>